<reference evidence="11" key="2">
    <citation type="submission" date="2020-10" db="UniProtKB">
        <authorList>
            <consortium name="WormBaseParasite"/>
        </authorList>
    </citation>
    <scope>IDENTIFICATION</scope>
</reference>
<dbReference type="Proteomes" id="UP000492821">
    <property type="component" value="Unassembled WGS sequence"/>
</dbReference>
<dbReference type="FunFam" id="3.40.50.720:FF:000467">
    <property type="entry name" value="Steroid dehydrogenase 4"/>
    <property type="match status" value="1"/>
</dbReference>
<sequence>MVCQCTINAIAYGAIGIIAFKVLTTLYNIVYPFLIAPAQDLHKLAGGAKWAVVTGSTDGIGKAYATELAKKGFNLLLVSRTQSKLDETKAEIAAASPNVEIRTLAFDFTNPSVADYQAKLVSEIEKIDVGVLVNNVGLSYEYPEVLHKVDGGLKRLADITIINTLPTTVLSAAVLPQMVERKKGVVINISSSASYSVMALWAVYSATKKYVCHFSDCIRNEYATSGITVQTVCPMMVSTKMSKVRTSFFAPTPGPYVKSAIRTIGNAAETTGCLAHQIQALVFNLPQFILAQIVDKNSYATRAAALRKRAKNQ</sequence>
<evidence type="ECO:0000256" key="7">
    <source>
        <dbReference type="ARBA" id="ARBA00023098"/>
    </source>
</evidence>
<keyword evidence="4" id="KW-0521">NADP</keyword>
<dbReference type="SUPFAM" id="SSF51735">
    <property type="entry name" value="NAD(P)-binding Rossmann-fold domains"/>
    <property type="match status" value="1"/>
</dbReference>
<dbReference type="InterPro" id="IPR036291">
    <property type="entry name" value="NAD(P)-bd_dom_sf"/>
</dbReference>
<evidence type="ECO:0000256" key="9">
    <source>
        <dbReference type="ARBA" id="ARBA00038261"/>
    </source>
</evidence>
<evidence type="ECO:0000256" key="8">
    <source>
        <dbReference type="ARBA" id="ARBA00023160"/>
    </source>
</evidence>
<dbReference type="PANTHER" id="PTHR43086">
    <property type="entry name" value="VERY-LONG-CHAIN 3-OXOOACYL-COA REDUCTASE"/>
    <property type="match status" value="1"/>
</dbReference>
<dbReference type="Pfam" id="PF00106">
    <property type="entry name" value="adh_short"/>
    <property type="match status" value="1"/>
</dbReference>
<evidence type="ECO:0000313" key="10">
    <source>
        <dbReference type="Proteomes" id="UP000492821"/>
    </source>
</evidence>
<dbReference type="InterPro" id="IPR020904">
    <property type="entry name" value="Sc_DH/Rdtase_CS"/>
</dbReference>
<keyword evidence="10" id="KW-1185">Reference proteome</keyword>
<keyword evidence="8" id="KW-0275">Fatty acid biosynthesis</keyword>
<organism evidence="10 11">
    <name type="scientific">Panagrellus redivivus</name>
    <name type="common">Microworm</name>
    <dbReference type="NCBI Taxonomy" id="6233"/>
    <lineage>
        <taxon>Eukaryota</taxon>
        <taxon>Metazoa</taxon>
        <taxon>Ecdysozoa</taxon>
        <taxon>Nematoda</taxon>
        <taxon>Chromadorea</taxon>
        <taxon>Rhabditida</taxon>
        <taxon>Tylenchina</taxon>
        <taxon>Panagrolaimomorpha</taxon>
        <taxon>Panagrolaimoidea</taxon>
        <taxon>Panagrolaimidae</taxon>
        <taxon>Panagrellus</taxon>
    </lineage>
</organism>
<dbReference type="GO" id="GO:0006694">
    <property type="term" value="P:steroid biosynthetic process"/>
    <property type="evidence" value="ECO:0007669"/>
    <property type="project" value="UniProtKB-KW"/>
</dbReference>
<evidence type="ECO:0000256" key="4">
    <source>
        <dbReference type="ARBA" id="ARBA00022857"/>
    </source>
</evidence>
<dbReference type="PIRSF" id="PIRSF000126">
    <property type="entry name" value="11-beta-HSD1"/>
    <property type="match status" value="1"/>
</dbReference>
<dbReference type="GO" id="GO:0030497">
    <property type="term" value="P:fatty acid elongation"/>
    <property type="evidence" value="ECO:0007669"/>
    <property type="project" value="TreeGrafter"/>
</dbReference>
<evidence type="ECO:0000313" key="11">
    <source>
        <dbReference type="WBParaSite" id="Pan_g5705.t1"/>
    </source>
</evidence>
<keyword evidence="6" id="KW-0560">Oxidoreductase</keyword>
<protein>
    <submittedName>
        <fullName evidence="11">Estradiol 17-beta-dehydrogenase 12</fullName>
    </submittedName>
</protein>
<dbReference type="PRINTS" id="PR00081">
    <property type="entry name" value="GDHRDH"/>
</dbReference>
<accession>A0A7E4W0D7</accession>
<evidence type="ECO:0000256" key="1">
    <source>
        <dbReference type="ARBA" id="ARBA00005194"/>
    </source>
</evidence>
<keyword evidence="5" id="KW-0752">Steroid biosynthesis</keyword>
<proteinExistence type="inferred from homology"/>
<dbReference type="PROSITE" id="PS00061">
    <property type="entry name" value="ADH_SHORT"/>
    <property type="match status" value="1"/>
</dbReference>
<dbReference type="PRINTS" id="PR00080">
    <property type="entry name" value="SDRFAMILY"/>
</dbReference>
<evidence type="ECO:0000256" key="3">
    <source>
        <dbReference type="ARBA" id="ARBA00022832"/>
    </source>
</evidence>
<evidence type="ECO:0000256" key="5">
    <source>
        <dbReference type="ARBA" id="ARBA00022955"/>
    </source>
</evidence>
<evidence type="ECO:0000256" key="2">
    <source>
        <dbReference type="ARBA" id="ARBA00022516"/>
    </source>
</evidence>
<comment type="similarity">
    <text evidence="9">Belongs to the short-chain dehydrogenases/reductases (SDR) family. 17-beta-HSD 3 subfamily.</text>
</comment>
<keyword evidence="7" id="KW-0443">Lipid metabolism</keyword>
<dbReference type="AlphaFoldDB" id="A0A7E4W0D7"/>
<keyword evidence="2" id="KW-0444">Lipid biosynthesis</keyword>
<comment type="pathway">
    <text evidence="1">Lipid metabolism; fatty acid biosynthesis.</text>
</comment>
<dbReference type="Gene3D" id="3.40.50.720">
    <property type="entry name" value="NAD(P)-binding Rossmann-like Domain"/>
    <property type="match status" value="1"/>
</dbReference>
<evidence type="ECO:0000256" key="6">
    <source>
        <dbReference type="ARBA" id="ARBA00023002"/>
    </source>
</evidence>
<dbReference type="PANTHER" id="PTHR43086:SF2">
    <property type="entry name" value="HYDROXYSTEROID DEHYDROGENASE-LIKE PROTEIN 1"/>
    <property type="match status" value="1"/>
</dbReference>
<dbReference type="WBParaSite" id="Pan_g5705.t1">
    <property type="protein sequence ID" value="Pan_g5705.t1"/>
    <property type="gene ID" value="Pan_g5705"/>
</dbReference>
<reference evidence="10" key="1">
    <citation type="journal article" date="2013" name="Genetics">
        <title>The draft genome and transcriptome of Panagrellus redivivus are shaped by the harsh demands of a free-living lifestyle.</title>
        <authorList>
            <person name="Srinivasan J."/>
            <person name="Dillman A.R."/>
            <person name="Macchietto M.G."/>
            <person name="Heikkinen L."/>
            <person name="Lakso M."/>
            <person name="Fracchia K.M."/>
            <person name="Antoshechkin I."/>
            <person name="Mortazavi A."/>
            <person name="Wong G."/>
            <person name="Sternberg P.W."/>
        </authorList>
    </citation>
    <scope>NUCLEOTIDE SEQUENCE [LARGE SCALE GENOMIC DNA]</scope>
    <source>
        <strain evidence="10">MT8872</strain>
    </source>
</reference>
<dbReference type="CDD" id="cd05356">
    <property type="entry name" value="17beta-HSD1_like_SDR_c"/>
    <property type="match status" value="1"/>
</dbReference>
<dbReference type="InterPro" id="IPR002347">
    <property type="entry name" value="SDR_fam"/>
</dbReference>
<dbReference type="GO" id="GO:0005783">
    <property type="term" value="C:endoplasmic reticulum"/>
    <property type="evidence" value="ECO:0007669"/>
    <property type="project" value="TreeGrafter"/>
</dbReference>
<keyword evidence="3" id="KW-0276">Fatty acid metabolism</keyword>
<name>A0A7E4W0D7_PANRE</name>
<dbReference type="GO" id="GO:0016491">
    <property type="term" value="F:oxidoreductase activity"/>
    <property type="evidence" value="ECO:0007669"/>
    <property type="project" value="UniProtKB-KW"/>
</dbReference>